<dbReference type="AlphaFoldDB" id="A0A8S1MK03"/>
<reference evidence="1" key="1">
    <citation type="submission" date="2021-01" db="EMBL/GenBank/DDBJ databases">
        <authorList>
            <consortium name="Genoscope - CEA"/>
            <person name="William W."/>
        </authorList>
    </citation>
    <scope>NUCLEOTIDE SEQUENCE</scope>
</reference>
<protein>
    <submittedName>
        <fullName evidence="1">Uncharacterized protein</fullName>
    </submittedName>
</protein>
<gene>
    <name evidence="1" type="ORF">PPRIM_AZ9-3.1.T0590016</name>
</gene>
<dbReference type="Proteomes" id="UP000688137">
    <property type="component" value="Unassembled WGS sequence"/>
</dbReference>
<dbReference type="EMBL" id="CAJJDM010000060">
    <property type="protein sequence ID" value="CAD8077843.1"/>
    <property type="molecule type" value="Genomic_DNA"/>
</dbReference>
<accession>A0A8S1MK03</accession>
<sequence length="97" mass="11450">MIYNPQVLIKVDKHLYSIHQINRVQSKNKNNPLILKVQKKEQVDTSGITLSKLMMLLNNNFKTMSNKFKVLLNLKIKKNNQFLDIEEEELLIEQKVL</sequence>
<keyword evidence="2" id="KW-1185">Reference proteome</keyword>
<proteinExistence type="predicted"/>
<name>A0A8S1MK03_PARPR</name>
<comment type="caution">
    <text evidence="1">The sequence shown here is derived from an EMBL/GenBank/DDBJ whole genome shotgun (WGS) entry which is preliminary data.</text>
</comment>
<evidence type="ECO:0000313" key="2">
    <source>
        <dbReference type="Proteomes" id="UP000688137"/>
    </source>
</evidence>
<evidence type="ECO:0000313" key="1">
    <source>
        <dbReference type="EMBL" id="CAD8077843.1"/>
    </source>
</evidence>
<organism evidence="1 2">
    <name type="scientific">Paramecium primaurelia</name>
    <dbReference type="NCBI Taxonomy" id="5886"/>
    <lineage>
        <taxon>Eukaryota</taxon>
        <taxon>Sar</taxon>
        <taxon>Alveolata</taxon>
        <taxon>Ciliophora</taxon>
        <taxon>Intramacronucleata</taxon>
        <taxon>Oligohymenophorea</taxon>
        <taxon>Peniculida</taxon>
        <taxon>Parameciidae</taxon>
        <taxon>Paramecium</taxon>
    </lineage>
</organism>